<dbReference type="InterPro" id="IPR047173">
    <property type="entry name" value="STRAD_A/B-like"/>
</dbReference>
<evidence type="ECO:0000256" key="3">
    <source>
        <dbReference type="SAM" id="MobiDB-lite"/>
    </source>
</evidence>
<feature type="region of interest" description="Disordered" evidence="3">
    <location>
        <begin position="433"/>
        <end position="452"/>
    </location>
</feature>
<dbReference type="Pfam" id="PF07223">
    <property type="entry name" value="DUF1421"/>
    <property type="match status" value="1"/>
</dbReference>
<evidence type="ECO:0000256" key="1">
    <source>
        <dbReference type="ARBA" id="ARBA00008874"/>
    </source>
</evidence>
<comment type="similarity">
    <text evidence="1">Belongs to the protein kinase superfamily. STE Ser/Thr protein kinase family. STE20 subfamily.</text>
</comment>
<feature type="region of interest" description="Disordered" evidence="3">
    <location>
        <begin position="489"/>
        <end position="525"/>
    </location>
</feature>
<keyword evidence="6" id="KW-1185">Reference proteome</keyword>
<feature type="compositionally biased region" description="Low complexity" evidence="3">
    <location>
        <begin position="385"/>
        <end position="396"/>
    </location>
</feature>
<dbReference type="InterPro" id="IPR000719">
    <property type="entry name" value="Prot_kinase_dom"/>
</dbReference>
<dbReference type="InterPro" id="IPR010820">
    <property type="entry name" value="DUF1421"/>
</dbReference>
<evidence type="ECO:0000259" key="4">
    <source>
        <dbReference type="PROSITE" id="PS50011"/>
    </source>
</evidence>
<accession>A0ABR0MY93</accession>
<feature type="compositionally biased region" description="Polar residues" evidence="3">
    <location>
        <begin position="1252"/>
        <end position="1263"/>
    </location>
</feature>
<feature type="binding site" evidence="2">
    <location>
        <position position="45"/>
    </location>
    <ligand>
        <name>ATP</name>
        <dbReference type="ChEBI" id="CHEBI:30616"/>
    </ligand>
</feature>
<dbReference type="InterPro" id="IPR011009">
    <property type="entry name" value="Kinase-like_dom_sf"/>
</dbReference>
<dbReference type="Pfam" id="PF00069">
    <property type="entry name" value="Pkinase"/>
    <property type="match status" value="1"/>
</dbReference>
<feature type="compositionally biased region" description="Pro residues" evidence="3">
    <location>
        <begin position="1206"/>
        <end position="1219"/>
    </location>
</feature>
<dbReference type="Gene3D" id="3.30.200.20">
    <property type="entry name" value="Phosphorylase Kinase, domain 1"/>
    <property type="match status" value="1"/>
</dbReference>
<feature type="compositionally biased region" description="Basic residues" evidence="3">
    <location>
        <begin position="818"/>
        <end position="829"/>
    </location>
</feature>
<dbReference type="SMART" id="SM00220">
    <property type="entry name" value="S_TKc"/>
    <property type="match status" value="1"/>
</dbReference>
<feature type="compositionally biased region" description="Basic and acidic residues" evidence="3">
    <location>
        <begin position="356"/>
        <end position="367"/>
    </location>
</feature>
<dbReference type="EMBL" id="JARKNE010000011">
    <property type="protein sequence ID" value="KAK5783259.1"/>
    <property type="molecule type" value="Genomic_DNA"/>
</dbReference>
<sequence>MEHTLEKRYPVNPKDYKLYEEIGEGVSATVYRALCIPLNEIVAIKVLDLEKCNSDLDGIRREVQTMSLIDHPNLLWALCSFTTGHSLWIVMPYMAGGSCLHIMKSAYPEGFEEPVIATLLREVLKALVYLHAHGHIHRDVKAGNILIDSDGSVKLADFGVSASMFDAGDRQRSRNTFVGTPCWMAPEVMQQLHGYDFKADIWSFGITALELAHGHAPFSKYPPMKVLLMTLQNAPPGLDYERDKRFSKSFKEMVAACLVKDPKKRPTSDKLLKHQFFKNARSYDYLARTILDGFASLGERFRVLKTKEADLLVENKALYEDKEQLSQKEYIRGISAWNFNLEDLKSQAALIHDYDDVPNAEDRDGSRNQRNSNGVVGLSPERMSSEMASNSIASSSQEDGLNDLHDLKSSLASFPIKPLQALKGCFDIGEDDEDVNSPNRKGVNQSGSEPFVIKSSRAMEQDASRNEGENSGQSSSLLHQVIPEHKKFLSGPLIPDNALSPKKVTGNGDRDFPQPKFQSEHNYSGPLLYRQKRETNSPSPEDASEGAVVRRGRFKVTSAELSPKGPTNCILNPVTGGSTNPASLNLSPSAVLPSLQCILQQNTIQREEIVRLIKHLEQTSGKLGDFTEVGINDLLQIAHSSPREKELQFRVLQLQQSIGNLVEELQRQKMKNAQISGLAHCVAGFPASRSTDWIVGNIRNCLNIVTPGLEWSLLLNVLNADQYTYVGADNLGLNAHLLAPDIGWVKLNCDGLIYPISNEASHTGSPCRLMMRNLVFLHDAGFYGVSLGKMIIFNASDIRERERKREMIEEIQMEGNSHKGKGRSARKKKSAIDEGEKEGGDLMECSGKYCGSCTAGVIADCVAICCCPCALLNFLTLALIKLPWKMGRRCLGFGKMKRKRKKTSATVNEGDENFRGREWKVIGWEECHVKRFKKIDKCDPRSSSSNRRRQFFEEQIMDLTSPSSSPPQNSSKDFVNLINHPQNEDIHNQGSGFSSGNNGINNKEEILPSYDFQPLRPVSASLDAPGVNNNSRSCSSIDAKIKMYGSLDSIEPVKDILEKDQKGFDTSLVAAIDRTMKKHTDNLMHMLEGVGDRLTQLESRTSKLETSVDDLKMSVGNNHGSIDGKMRQLENILKEVQTEVHVVKEKQESVEALLQHAKLQETKMDQPSETHNTAHIGSMQQAASAPFQSHQQLPLAASFPQSLSSVPPPPPPTVPPPALPQQNLRSPVQHPEQFPQSQVPPVAQGDAYYTPPAQTQEIPSQQFPMPPTQQVPSVPQRDAYYTPPGQTQEAPSQHFPMPPTQQQQPPLAAPTHQAYQPAPPLQYSQPPQPLQGQPSMGHHPDEAAYVPSQTYPPNLRQPPSQQPSGPPSSQQYFGIPPQMHEPPSRRPGLGFSTGYVPQSGPSEQYAYGGSPPQYGSASPMKLQQLPSSTGSGYPQLPTARVLPHALPTVSGGGGESASSGSGNRVPIDDVVDKVTSMGFPRDHVRATVRKLTENGQSVDLNVVLDKLMNDSDIQPPRAWIGR</sequence>
<reference evidence="5 6" key="1">
    <citation type="submission" date="2023-03" db="EMBL/GenBank/DDBJ databases">
        <title>WGS of Gossypium arboreum.</title>
        <authorList>
            <person name="Yu D."/>
        </authorList>
    </citation>
    <scope>NUCLEOTIDE SEQUENCE [LARGE SCALE GENOMIC DNA]</scope>
    <source>
        <tissue evidence="5">Leaf</tissue>
    </source>
</reference>
<proteinExistence type="inferred from homology"/>
<evidence type="ECO:0000313" key="6">
    <source>
        <dbReference type="Proteomes" id="UP001358586"/>
    </source>
</evidence>
<dbReference type="PANTHER" id="PTHR48014:SF10">
    <property type="entry name" value="PROTEIN KINASE SUPERFAMILY PROTEIN"/>
    <property type="match status" value="1"/>
</dbReference>
<keyword evidence="2" id="KW-0547">Nucleotide-binding</keyword>
<protein>
    <recommendedName>
        <fullName evidence="4">Protein kinase domain-containing protein</fullName>
    </recommendedName>
</protein>
<dbReference type="InterPro" id="IPR017441">
    <property type="entry name" value="Protein_kinase_ATP_BS"/>
</dbReference>
<evidence type="ECO:0000313" key="5">
    <source>
        <dbReference type="EMBL" id="KAK5783259.1"/>
    </source>
</evidence>
<name>A0ABR0MY93_GOSAR</name>
<comment type="caution">
    <text evidence="5">The sequence shown here is derived from an EMBL/GenBank/DDBJ whole genome shotgun (WGS) entry which is preliminary data.</text>
</comment>
<dbReference type="PANTHER" id="PTHR48014">
    <property type="entry name" value="SERINE/THREONINE-PROTEIN KINASE FRAY2"/>
    <property type="match status" value="1"/>
</dbReference>
<dbReference type="Gene3D" id="1.10.510.10">
    <property type="entry name" value="Transferase(Phosphotransferase) domain 1"/>
    <property type="match status" value="1"/>
</dbReference>
<dbReference type="PROSITE" id="PS50011">
    <property type="entry name" value="PROTEIN_KINASE_DOM"/>
    <property type="match status" value="1"/>
</dbReference>
<feature type="region of interest" description="Disordered" evidence="3">
    <location>
        <begin position="814"/>
        <end position="838"/>
    </location>
</feature>
<feature type="region of interest" description="Disordered" evidence="3">
    <location>
        <begin position="1200"/>
        <end position="1466"/>
    </location>
</feature>
<evidence type="ECO:0000256" key="2">
    <source>
        <dbReference type="PROSITE-ProRule" id="PRU10141"/>
    </source>
</evidence>
<keyword evidence="2" id="KW-0067">ATP-binding</keyword>
<feature type="domain" description="Protein kinase" evidence="4">
    <location>
        <begin position="16"/>
        <end position="277"/>
    </location>
</feature>
<feature type="compositionally biased region" description="Low complexity" evidence="3">
    <location>
        <begin position="1300"/>
        <end position="1335"/>
    </location>
</feature>
<feature type="compositionally biased region" description="Polar residues" evidence="3">
    <location>
        <begin position="436"/>
        <end position="448"/>
    </location>
</feature>
<dbReference type="SUPFAM" id="SSF56112">
    <property type="entry name" value="Protein kinase-like (PK-like)"/>
    <property type="match status" value="1"/>
</dbReference>
<dbReference type="Proteomes" id="UP001358586">
    <property type="component" value="Chromosome 11"/>
</dbReference>
<dbReference type="CDD" id="cd06610">
    <property type="entry name" value="STKc_OSR1_SPAK"/>
    <property type="match status" value="1"/>
</dbReference>
<organism evidence="5 6">
    <name type="scientific">Gossypium arboreum</name>
    <name type="common">Tree cotton</name>
    <name type="synonym">Gossypium nanking</name>
    <dbReference type="NCBI Taxonomy" id="29729"/>
    <lineage>
        <taxon>Eukaryota</taxon>
        <taxon>Viridiplantae</taxon>
        <taxon>Streptophyta</taxon>
        <taxon>Embryophyta</taxon>
        <taxon>Tracheophyta</taxon>
        <taxon>Spermatophyta</taxon>
        <taxon>Magnoliopsida</taxon>
        <taxon>eudicotyledons</taxon>
        <taxon>Gunneridae</taxon>
        <taxon>Pentapetalae</taxon>
        <taxon>rosids</taxon>
        <taxon>malvids</taxon>
        <taxon>Malvales</taxon>
        <taxon>Malvaceae</taxon>
        <taxon>Malvoideae</taxon>
        <taxon>Gossypium</taxon>
    </lineage>
</organism>
<gene>
    <name evidence="5" type="ORF">PVK06_037767</name>
</gene>
<feature type="region of interest" description="Disordered" evidence="3">
    <location>
        <begin position="356"/>
        <end position="399"/>
    </location>
</feature>
<dbReference type="PROSITE" id="PS00107">
    <property type="entry name" value="PROTEIN_KINASE_ATP"/>
    <property type="match status" value="1"/>
</dbReference>